<evidence type="ECO:0000313" key="1">
    <source>
        <dbReference type="EMBL" id="MFD2163368.1"/>
    </source>
</evidence>
<dbReference type="Proteomes" id="UP001597387">
    <property type="component" value="Unassembled WGS sequence"/>
</dbReference>
<accession>A0ABW4ZN02</accession>
<dbReference type="SUPFAM" id="SSF55874">
    <property type="entry name" value="ATPase domain of HSP90 chaperone/DNA topoisomerase II/histidine kinase"/>
    <property type="match status" value="1"/>
</dbReference>
<reference evidence="2" key="1">
    <citation type="journal article" date="2019" name="Int. J. Syst. Evol. Microbiol.">
        <title>The Global Catalogue of Microorganisms (GCM) 10K type strain sequencing project: providing services to taxonomists for standard genome sequencing and annotation.</title>
        <authorList>
            <consortium name="The Broad Institute Genomics Platform"/>
            <consortium name="The Broad Institute Genome Sequencing Center for Infectious Disease"/>
            <person name="Wu L."/>
            <person name="Ma J."/>
        </authorList>
    </citation>
    <scope>NUCLEOTIDE SEQUENCE [LARGE SCALE GENOMIC DNA]</scope>
    <source>
        <strain evidence="2">KCTC 42217</strain>
    </source>
</reference>
<sequence length="183" mass="21313">MTEIKREFIFSNDSLAMYPLLNEIISFLKIHLPSEQYAFKISNCKQILIELLTNAVKHSHADTTVLSVCINGRAIEITKSDKGRKFYLNNYTSWPPLSWPLEKKYIGEKIKIYEDDISNLYAVIKSENRIVFDIEEYPITKVTSNSNLLEHYGLLIMAKFSNEFFYLYNPATNLNQFTTIIHV</sequence>
<name>A0ABW4ZN02_9SPHI</name>
<evidence type="ECO:0000313" key="2">
    <source>
        <dbReference type="Proteomes" id="UP001597387"/>
    </source>
</evidence>
<comment type="caution">
    <text evidence="1">The sequence shown here is derived from an EMBL/GenBank/DDBJ whole genome shotgun (WGS) entry which is preliminary data.</text>
</comment>
<dbReference type="RefSeq" id="WP_255900995.1">
    <property type="nucleotide sequence ID" value="NZ_JAFMZO010000002.1"/>
</dbReference>
<dbReference type="InterPro" id="IPR036890">
    <property type="entry name" value="HATPase_C_sf"/>
</dbReference>
<organism evidence="1 2">
    <name type="scientific">Paradesertivirga mongoliensis</name>
    <dbReference type="NCBI Taxonomy" id="2100740"/>
    <lineage>
        <taxon>Bacteria</taxon>
        <taxon>Pseudomonadati</taxon>
        <taxon>Bacteroidota</taxon>
        <taxon>Sphingobacteriia</taxon>
        <taxon>Sphingobacteriales</taxon>
        <taxon>Sphingobacteriaceae</taxon>
        <taxon>Paradesertivirga</taxon>
    </lineage>
</organism>
<gene>
    <name evidence="1" type="ORF">ACFSJU_13255</name>
</gene>
<keyword evidence="2" id="KW-1185">Reference proteome</keyword>
<dbReference type="Gene3D" id="3.30.565.10">
    <property type="entry name" value="Histidine kinase-like ATPase, C-terminal domain"/>
    <property type="match status" value="1"/>
</dbReference>
<evidence type="ECO:0008006" key="3">
    <source>
        <dbReference type="Google" id="ProtNLM"/>
    </source>
</evidence>
<protein>
    <recommendedName>
        <fullName evidence="3">Histidine kinase/HSP90-like ATPase domain-containing protein</fullName>
    </recommendedName>
</protein>
<proteinExistence type="predicted"/>
<dbReference type="EMBL" id="JBHUHZ010000002">
    <property type="protein sequence ID" value="MFD2163368.1"/>
    <property type="molecule type" value="Genomic_DNA"/>
</dbReference>